<feature type="compositionally biased region" description="Basic and acidic residues" evidence="1">
    <location>
        <begin position="168"/>
        <end position="180"/>
    </location>
</feature>
<dbReference type="EMBL" id="JAPVEA010000008">
    <property type="protein sequence ID" value="KAJ5440125.1"/>
    <property type="molecule type" value="Genomic_DNA"/>
</dbReference>
<dbReference type="AlphaFoldDB" id="A0AAD6G012"/>
<evidence type="ECO:0000256" key="1">
    <source>
        <dbReference type="SAM" id="MobiDB-lite"/>
    </source>
</evidence>
<organism evidence="2 3">
    <name type="scientific">Penicillium daleae</name>
    <dbReference type="NCBI Taxonomy" id="63821"/>
    <lineage>
        <taxon>Eukaryota</taxon>
        <taxon>Fungi</taxon>
        <taxon>Dikarya</taxon>
        <taxon>Ascomycota</taxon>
        <taxon>Pezizomycotina</taxon>
        <taxon>Eurotiomycetes</taxon>
        <taxon>Eurotiomycetidae</taxon>
        <taxon>Eurotiales</taxon>
        <taxon>Aspergillaceae</taxon>
        <taxon>Penicillium</taxon>
    </lineage>
</organism>
<evidence type="ECO:0000313" key="3">
    <source>
        <dbReference type="Proteomes" id="UP001213681"/>
    </source>
</evidence>
<keyword evidence="3" id="KW-1185">Reference proteome</keyword>
<protein>
    <submittedName>
        <fullName evidence="2">Uncharacterized protein</fullName>
    </submittedName>
</protein>
<evidence type="ECO:0000313" key="2">
    <source>
        <dbReference type="EMBL" id="KAJ5440125.1"/>
    </source>
</evidence>
<dbReference type="RefSeq" id="XP_056763354.1">
    <property type="nucleotide sequence ID" value="XM_056914505.1"/>
</dbReference>
<accession>A0AAD6G012</accession>
<dbReference type="Proteomes" id="UP001213681">
    <property type="component" value="Unassembled WGS sequence"/>
</dbReference>
<gene>
    <name evidence="2" type="ORF">N7458_011123</name>
</gene>
<sequence length="198" mass="22650">MVIVWTPEWDNKLLVAIWETCGSKFDWETTAEIMGGTCTPEAIMQHLRTMTRKAADRRHEQRQILLESHAARAASVAKGKAKRKWGYNRSALKRIEDIHKGYESDASANSKPRGARERRSKRSPSRDTASADEVPATKDDRRPQARQKSPSKKKQPANDWYSTDTAEEASKVRVEAESRGKSRRRGTFWNSYDDEEEA</sequence>
<reference evidence="2" key="1">
    <citation type="submission" date="2022-12" db="EMBL/GenBank/DDBJ databases">
        <authorList>
            <person name="Petersen C."/>
        </authorList>
    </citation>
    <scope>NUCLEOTIDE SEQUENCE</scope>
    <source>
        <strain evidence="2">IBT 16125</strain>
    </source>
</reference>
<name>A0AAD6G012_9EURO</name>
<feature type="region of interest" description="Disordered" evidence="1">
    <location>
        <begin position="103"/>
        <end position="198"/>
    </location>
</feature>
<proteinExistence type="predicted"/>
<comment type="caution">
    <text evidence="2">The sequence shown here is derived from an EMBL/GenBank/DDBJ whole genome shotgun (WGS) entry which is preliminary data.</text>
</comment>
<reference evidence="2" key="2">
    <citation type="journal article" date="2023" name="IMA Fungus">
        <title>Comparative genomic study of the Penicillium genus elucidates a diverse pangenome and 15 lateral gene transfer events.</title>
        <authorList>
            <person name="Petersen C."/>
            <person name="Sorensen T."/>
            <person name="Nielsen M.R."/>
            <person name="Sondergaard T.E."/>
            <person name="Sorensen J.L."/>
            <person name="Fitzpatrick D.A."/>
            <person name="Frisvad J.C."/>
            <person name="Nielsen K.L."/>
        </authorList>
    </citation>
    <scope>NUCLEOTIDE SEQUENCE</scope>
    <source>
        <strain evidence="2">IBT 16125</strain>
    </source>
</reference>
<dbReference type="GeneID" id="81604748"/>